<dbReference type="GO" id="GO:0003700">
    <property type="term" value="F:DNA-binding transcription factor activity"/>
    <property type="evidence" value="ECO:0007669"/>
    <property type="project" value="InterPro"/>
</dbReference>
<dbReference type="AlphaFoldDB" id="A0AA91GEK2"/>
<proteinExistence type="predicted"/>
<feature type="domain" description="Helix-turn-helix conjugative transposon-like" evidence="1">
    <location>
        <begin position="17"/>
        <end position="71"/>
    </location>
</feature>
<evidence type="ECO:0000313" key="2">
    <source>
        <dbReference type="EMBL" id="OJG91710.1"/>
    </source>
</evidence>
<sequence length="74" mass="8810">MSEENLKEEWDMETITSLVIEAQGGDKKAMEQLYQQFRPLLLKESARYGELDLDCYQELSEHFIRLILDFKVRP</sequence>
<dbReference type="InterPro" id="IPR024760">
    <property type="entry name" value="HTH_dom_conjug_TS-like"/>
</dbReference>
<dbReference type="SUPFAM" id="SSF88946">
    <property type="entry name" value="Sigma2 domain of RNA polymerase sigma factors"/>
    <property type="match status" value="1"/>
</dbReference>
<organism evidence="2 3">
    <name type="scientific">Enterococcus silesiacus</name>
    <dbReference type="NCBI Taxonomy" id="332949"/>
    <lineage>
        <taxon>Bacteria</taxon>
        <taxon>Bacillati</taxon>
        <taxon>Bacillota</taxon>
        <taxon>Bacilli</taxon>
        <taxon>Lactobacillales</taxon>
        <taxon>Enterococcaceae</taxon>
        <taxon>Enterococcus</taxon>
    </lineage>
</organism>
<comment type="caution">
    <text evidence="2">The sequence shown here is derived from an EMBL/GenBank/DDBJ whole genome shotgun (WGS) entry which is preliminary data.</text>
</comment>
<dbReference type="Pfam" id="PF12645">
    <property type="entry name" value="HTH_16"/>
    <property type="match status" value="1"/>
</dbReference>
<dbReference type="GO" id="GO:0006352">
    <property type="term" value="P:DNA-templated transcription initiation"/>
    <property type="evidence" value="ECO:0007669"/>
    <property type="project" value="InterPro"/>
</dbReference>
<reference evidence="2 3" key="1">
    <citation type="submission" date="2014-12" db="EMBL/GenBank/DDBJ databases">
        <title>Draft genome sequences of 29 type strains of Enterococci.</title>
        <authorList>
            <person name="Zhong Z."/>
            <person name="Sun Z."/>
            <person name="Liu W."/>
            <person name="Zhang W."/>
            <person name="Zhang H."/>
        </authorList>
    </citation>
    <scope>NUCLEOTIDE SEQUENCE [LARGE SCALE GENOMIC DNA]</scope>
    <source>
        <strain evidence="2 3">DSM 22801</strain>
    </source>
</reference>
<protein>
    <recommendedName>
        <fullName evidence="1">Helix-turn-helix conjugative transposon-like domain-containing protein</fullName>
    </recommendedName>
</protein>
<dbReference type="InterPro" id="IPR013325">
    <property type="entry name" value="RNA_pol_sigma_r2"/>
</dbReference>
<gene>
    <name evidence="2" type="ORF">RV15_GL000377</name>
</gene>
<dbReference type="EMBL" id="JXLC01000011">
    <property type="protein sequence ID" value="OJG91710.1"/>
    <property type="molecule type" value="Genomic_DNA"/>
</dbReference>
<name>A0AA91GEK2_9ENTE</name>
<accession>A0AA91GEK2</accession>
<evidence type="ECO:0000313" key="3">
    <source>
        <dbReference type="Proteomes" id="UP000183039"/>
    </source>
</evidence>
<evidence type="ECO:0000259" key="1">
    <source>
        <dbReference type="Pfam" id="PF12645"/>
    </source>
</evidence>
<dbReference type="Proteomes" id="UP000183039">
    <property type="component" value="Unassembled WGS sequence"/>
</dbReference>